<evidence type="ECO:0000313" key="2">
    <source>
        <dbReference type="Proteomes" id="UP000002045"/>
    </source>
</evidence>
<dbReference type="KEGG" id="xbo:XBJ1_3576"/>
<dbReference type="EMBL" id="FN667741">
    <property type="protein sequence ID" value="CBJ82694.1"/>
    <property type="molecule type" value="Genomic_DNA"/>
</dbReference>
<sequence>MQRAELHMLIIAYKLHDTLLASSTFHCDMRKIVPHFLPFT</sequence>
<organism evidence="1 2">
    <name type="scientific">Xenorhabdus bovienii (strain SS-2004)</name>
    <name type="common">Xenorhabdus nematophila subsp. bovienii</name>
    <dbReference type="NCBI Taxonomy" id="406818"/>
    <lineage>
        <taxon>Bacteria</taxon>
        <taxon>Pseudomonadati</taxon>
        <taxon>Pseudomonadota</taxon>
        <taxon>Gammaproteobacteria</taxon>
        <taxon>Enterobacterales</taxon>
        <taxon>Morganellaceae</taxon>
        <taxon>Xenorhabdus</taxon>
    </lineage>
</organism>
<dbReference type="AlphaFoldDB" id="D3V4W5"/>
<accession>D3V4W5</accession>
<reference evidence="1 2" key="1">
    <citation type="journal article" date="2011" name="PLoS ONE">
        <title>The entomopathogenic bacterial endosymbionts xenorhabdus and photorhabdus: convergent lifestyles from divergent genomes.</title>
        <authorList>
            <person name="Chaston J.M."/>
            <person name="Suen G."/>
            <person name="Tucker S.L."/>
            <person name="Andersen A.W."/>
            <person name="Bhasin A."/>
            <person name="Bode E."/>
            <person name="Bode H.B."/>
            <person name="Brachmann A.O."/>
            <person name="Cowles C.E."/>
            <person name="Cowles K.N."/>
            <person name="Darby C."/>
            <person name="de Leon L."/>
            <person name="Drace K."/>
            <person name="Du Z."/>
            <person name="Givaudan A."/>
            <person name="Herbert Tran E.E."/>
            <person name="Jewell K.A."/>
            <person name="Knack J.J."/>
            <person name="Krasomil-Osterfeld K.C."/>
            <person name="Kukor R."/>
            <person name="Lanois A."/>
            <person name="Latreille P."/>
            <person name="Leimgruber N.K."/>
            <person name="Lipke C.M."/>
            <person name="Liu R."/>
            <person name="Lu X."/>
            <person name="Martens E.C."/>
            <person name="Marri P.R."/>
            <person name="Medigue C."/>
            <person name="Menard M.L."/>
            <person name="Miller N.M."/>
            <person name="Morales-Soto N."/>
            <person name="Norton S."/>
            <person name="Ogier J.C."/>
            <person name="Orchard S.S."/>
            <person name="Park D."/>
            <person name="Park Y."/>
            <person name="Qurollo B.A."/>
            <person name="Sugar D.R."/>
            <person name="Richards G.R."/>
            <person name="Rouy Z."/>
            <person name="Slominski B."/>
            <person name="Slominski K."/>
            <person name="Snyder H."/>
            <person name="Tjaden B.C."/>
            <person name="van der Hoeven R."/>
            <person name="Welch R.D."/>
            <person name="Wheeler C."/>
            <person name="Xiang B."/>
            <person name="Barbazuk B."/>
            <person name="Gaudriault S."/>
            <person name="Goodner B."/>
            <person name="Slater S.C."/>
            <person name="Forst S."/>
            <person name="Goldman B.S."/>
            <person name="Goodrich-Blair H."/>
        </authorList>
    </citation>
    <scope>NUCLEOTIDE SEQUENCE [LARGE SCALE GENOMIC DNA]</scope>
    <source>
        <strain evidence="1 2">SS-2004</strain>
    </source>
</reference>
<dbReference type="Proteomes" id="UP000002045">
    <property type="component" value="Chromosome"/>
</dbReference>
<proteinExistence type="predicted"/>
<evidence type="ECO:0000313" key="1">
    <source>
        <dbReference type="EMBL" id="CBJ82694.1"/>
    </source>
</evidence>
<gene>
    <name evidence="1" type="ordered locus">XBJ1_3576</name>
</gene>
<dbReference type="HOGENOM" id="CLU_3298717_0_0_6"/>
<dbReference type="STRING" id="406818.XBJ1_3576"/>
<name>D3V4W5_XENBS</name>
<protein>
    <submittedName>
        <fullName evidence="1">Uncharacterized protein</fullName>
    </submittedName>
</protein>